<sequence length="83" mass="9344">MTSMSHPHTPHASVNDILCTNFSVRIKSHVLPTENAYKSVPFVVSSSHTHTRVRRDCPRRKWWVDAAVDEADSEVCVGTLVKN</sequence>
<name>A0ABR3LQF3_9TELE</name>
<gene>
    <name evidence="1" type="ORF">QQF64_013200</name>
</gene>
<keyword evidence="2" id="KW-1185">Reference proteome</keyword>
<proteinExistence type="predicted"/>
<evidence type="ECO:0000313" key="1">
    <source>
        <dbReference type="EMBL" id="KAL1255139.1"/>
    </source>
</evidence>
<protein>
    <submittedName>
        <fullName evidence="1">Uncharacterized protein</fullName>
    </submittedName>
</protein>
<dbReference type="EMBL" id="JAYMGO010000019">
    <property type="protein sequence ID" value="KAL1255139.1"/>
    <property type="molecule type" value="Genomic_DNA"/>
</dbReference>
<comment type="caution">
    <text evidence="1">The sequence shown here is derived from an EMBL/GenBank/DDBJ whole genome shotgun (WGS) entry which is preliminary data.</text>
</comment>
<organism evidence="1 2">
    <name type="scientific">Cirrhinus molitorella</name>
    <name type="common">mud carp</name>
    <dbReference type="NCBI Taxonomy" id="172907"/>
    <lineage>
        <taxon>Eukaryota</taxon>
        <taxon>Metazoa</taxon>
        <taxon>Chordata</taxon>
        <taxon>Craniata</taxon>
        <taxon>Vertebrata</taxon>
        <taxon>Euteleostomi</taxon>
        <taxon>Actinopterygii</taxon>
        <taxon>Neopterygii</taxon>
        <taxon>Teleostei</taxon>
        <taxon>Ostariophysi</taxon>
        <taxon>Cypriniformes</taxon>
        <taxon>Cyprinidae</taxon>
        <taxon>Labeoninae</taxon>
        <taxon>Labeonini</taxon>
        <taxon>Cirrhinus</taxon>
    </lineage>
</organism>
<evidence type="ECO:0000313" key="2">
    <source>
        <dbReference type="Proteomes" id="UP001558613"/>
    </source>
</evidence>
<accession>A0ABR3LQF3</accession>
<reference evidence="1 2" key="1">
    <citation type="submission" date="2023-09" db="EMBL/GenBank/DDBJ databases">
        <authorList>
            <person name="Wang M."/>
        </authorList>
    </citation>
    <scope>NUCLEOTIDE SEQUENCE [LARGE SCALE GENOMIC DNA]</scope>
    <source>
        <strain evidence="1">GT-2023</strain>
        <tissue evidence="1">Liver</tissue>
    </source>
</reference>
<dbReference type="Proteomes" id="UP001558613">
    <property type="component" value="Unassembled WGS sequence"/>
</dbReference>